<name>A0A835KGR3_9POAL</name>
<dbReference type="Pfam" id="PF00931">
    <property type="entry name" value="NB-ARC"/>
    <property type="match status" value="1"/>
</dbReference>
<dbReference type="SUPFAM" id="SSF52540">
    <property type="entry name" value="P-loop containing nucleoside triphosphate hydrolases"/>
    <property type="match status" value="1"/>
</dbReference>
<sequence>MEAAFNTIVEKIISRTITFLVDKFPTPTAQAMEDQSIHSLKQLLLRAHVIVKEAEGRHITNQAMVQQLNILRKEVYRGYYTLDNFRSQDISEEKKAHDHGVSHSFCQSKFNPSKRVFLSSNNNTHGKEELGKAIESLKNIINDMNEFVAFLKNYSPLYRQPYSMHLFLDKCMFARQIEMGRVMRFLVETNSSARSVGVLPIFGPPASGKSTLVSHVCNNERVRDLFSQVIFITEDDLKEQVLHNTKDSCAVIKYQDDASDGNKALLLIIELPKDIDEDKWKDIYTTYVGRIASGSRVIITSRSRKVIDFGTTRALELNYLTREEF</sequence>
<dbReference type="InterPro" id="IPR027417">
    <property type="entry name" value="P-loop_NTPase"/>
</dbReference>
<reference evidence="2" key="1">
    <citation type="submission" date="2020-07" db="EMBL/GenBank/DDBJ databases">
        <title>Genome sequence and genetic diversity analysis of an under-domesticated orphan crop, white fonio (Digitaria exilis).</title>
        <authorList>
            <person name="Bennetzen J.L."/>
            <person name="Chen S."/>
            <person name="Ma X."/>
            <person name="Wang X."/>
            <person name="Yssel A.E.J."/>
            <person name="Chaluvadi S.R."/>
            <person name="Johnson M."/>
            <person name="Gangashetty P."/>
            <person name="Hamidou F."/>
            <person name="Sanogo M.D."/>
            <person name="Zwaenepoel A."/>
            <person name="Wallace J."/>
            <person name="Van De Peer Y."/>
            <person name="Van Deynze A."/>
        </authorList>
    </citation>
    <scope>NUCLEOTIDE SEQUENCE</scope>
    <source>
        <tissue evidence="2">Leaves</tissue>
    </source>
</reference>
<dbReference type="AlphaFoldDB" id="A0A835KGR3"/>
<feature type="domain" description="NB-ARC" evidence="1">
    <location>
        <begin position="178"/>
        <end position="323"/>
    </location>
</feature>
<evidence type="ECO:0000313" key="2">
    <source>
        <dbReference type="EMBL" id="KAF8725542.1"/>
    </source>
</evidence>
<keyword evidence="3" id="KW-1185">Reference proteome</keyword>
<dbReference type="OrthoDB" id="691944at2759"/>
<accession>A0A835KGR3</accession>
<dbReference type="InterPro" id="IPR002182">
    <property type="entry name" value="NB-ARC"/>
</dbReference>
<gene>
    <name evidence="2" type="ORF">HU200_020074</name>
</gene>
<organism evidence="2 3">
    <name type="scientific">Digitaria exilis</name>
    <dbReference type="NCBI Taxonomy" id="1010633"/>
    <lineage>
        <taxon>Eukaryota</taxon>
        <taxon>Viridiplantae</taxon>
        <taxon>Streptophyta</taxon>
        <taxon>Embryophyta</taxon>
        <taxon>Tracheophyta</taxon>
        <taxon>Spermatophyta</taxon>
        <taxon>Magnoliopsida</taxon>
        <taxon>Liliopsida</taxon>
        <taxon>Poales</taxon>
        <taxon>Poaceae</taxon>
        <taxon>PACMAD clade</taxon>
        <taxon>Panicoideae</taxon>
        <taxon>Panicodae</taxon>
        <taxon>Paniceae</taxon>
        <taxon>Anthephorinae</taxon>
        <taxon>Digitaria</taxon>
    </lineage>
</organism>
<dbReference type="Proteomes" id="UP000636709">
    <property type="component" value="Unassembled WGS sequence"/>
</dbReference>
<dbReference type="EMBL" id="JACEFO010001653">
    <property type="protein sequence ID" value="KAF8725542.1"/>
    <property type="molecule type" value="Genomic_DNA"/>
</dbReference>
<evidence type="ECO:0000313" key="3">
    <source>
        <dbReference type="Proteomes" id="UP000636709"/>
    </source>
</evidence>
<dbReference type="GO" id="GO:0043531">
    <property type="term" value="F:ADP binding"/>
    <property type="evidence" value="ECO:0007669"/>
    <property type="project" value="InterPro"/>
</dbReference>
<evidence type="ECO:0000259" key="1">
    <source>
        <dbReference type="Pfam" id="PF00931"/>
    </source>
</evidence>
<comment type="caution">
    <text evidence="2">The sequence shown here is derived from an EMBL/GenBank/DDBJ whole genome shotgun (WGS) entry which is preliminary data.</text>
</comment>
<proteinExistence type="predicted"/>
<dbReference type="Gene3D" id="3.40.50.300">
    <property type="entry name" value="P-loop containing nucleotide triphosphate hydrolases"/>
    <property type="match status" value="1"/>
</dbReference>
<dbReference type="PANTHER" id="PTHR33377">
    <property type="entry name" value="OS10G0134700 PROTEIN-RELATED"/>
    <property type="match status" value="1"/>
</dbReference>
<protein>
    <recommendedName>
        <fullName evidence="1">NB-ARC domain-containing protein</fullName>
    </recommendedName>
</protein>
<dbReference type="PANTHER" id="PTHR33377:SF50">
    <property type="entry name" value="NB-ARC DOMAIN-CONTAINING PROTEIN"/>
    <property type="match status" value="1"/>
</dbReference>